<dbReference type="EMBL" id="JAMTCD010000020">
    <property type="protein sequence ID" value="MCT7942986.1"/>
    <property type="molecule type" value="Genomic_DNA"/>
</dbReference>
<comment type="caution">
    <text evidence="1">The sequence shown here is derived from an EMBL/GenBank/DDBJ whole genome shotgun (WGS) entry which is preliminary data.</text>
</comment>
<protein>
    <recommendedName>
        <fullName evidence="3">Nucleotidyltransferase domain-containing protein</fullName>
    </recommendedName>
</protein>
<evidence type="ECO:0008006" key="3">
    <source>
        <dbReference type="Google" id="ProtNLM"/>
    </source>
</evidence>
<evidence type="ECO:0000313" key="2">
    <source>
        <dbReference type="Proteomes" id="UP001155546"/>
    </source>
</evidence>
<proteinExistence type="predicted"/>
<reference evidence="1" key="1">
    <citation type="journal article" date="2023" name="Int. J. Syst. Evol. Microbiol.">
        <title>&lt;i&gt;Shewanella septentrionalis&lt;/i&gt; sp. nov. and &lt;i&gt;Shewanella holmiensis&lt;/i&gt; sp. nov., isolated from Baltic Sea water and sediments.</title>
        <authorList>
            <person name="Martin-Rodriguez A.J."/>
            <person name="Thorell K."/>
            <person name="Joffre E."/>
            <person name="Jensie-Markopoulos S."/>
            <person name="Moore E.R.B."/>
            <person name="Sjoling A."/>
        </authorList>
    </citation>
    <scope>NUCLEOTIDE SEQUENCE</scope>
    <source>
        <strain evidence="1">SP1S2-7</strain>
    </source>
</reference>
<evidence type="ECO:0000313" key="1">
    <source>
        <dbReference type="EMBL" id="MCT7942986.1"/>
    </source>
</evidence>
<accession>A0A9X2WPN5</accession>
<dbReference type="Proteomes" id="UP001155546">
    <property type="component" value="Unassembled WGS sequence"/>
</dbReference>
<organism evidence="1 2">
    <name type="scientific">Shewanella holmiensis</name>
    <dbReference type="NCBI Taxonomy" id="2952222"/>
    <lineage>
        <taxon>Bacteria</taxon>
        <taxon>Pseudomonadati</taxon>
        <taxon>Pseudomonadota</taxon>
        <taxon>Gammaproteobacteria</taxon>
        <taxon>Alteromonadales</taxon>
        <taxon>Shewanellaceae</taxon>
        <taxon>Shewanella</taxon>
    </lineage>
</organism>
<sequence length="94" mass="10757">MRLIEREIISIVYAVKLHFSSTAKVWLFGSRCDNKRGGDIDRQDIDNPLHKRILLKIALQDLLGEQKIDLVYHDLSLPIQPIHEIAKTEGILLG</sequence>
<dbReference type="AlphaFoldDB" id="A0A9X2WPN5"/>
<dbReference type="RefSeq" id="WP_261299332.1">
    <property type="nucleotide sequence ID" value="NZ_JAMTCD010000020.1"/>
</dbReference>
<keyword evidence="2" id="KW-1185">Reference proteome</keyword>
<name>A0A9X2WPN5_9GAMM</name>
<gene>
    <name evidence="1" type="ORF">NE535_14490</name>
</gene>